<dbReference type="PATRIC" id="fig|1045004.4.peg.555"/>
<evidence type="ECO:0000256" key="2">
    <source>
        <dbReference type="ARBA" id="ARBA00022679"/>
    </source>
</evidence>
<dbReference type="OrthoDB" id="9805576at2"/>
<dbReference type="Pfam" id="PF00370">
    <property type="entry name" value="FGGY_N"/>
    <property type="match status" value="1"/>
</dbReference>
<proteinExistence type="inferred from homology"/>
<dbReference type="Gene3D" id="3.30.420.40">
    <property type="match status" value="2"/>
</dbReference>
<evidence type="ECO:0000256" key="3">
    <source>
        <dbReference type="ARBA" id="ARBA00022777"/>
    </source>
</evidence>
<dbReference type="CDD" id="cd07770">
    <property type="entry name" value="ASKHA_NBD_FGGY_GntK"/>
    <property type="match status" value="1"/>
</dbReference>
<dbReference type="STRING" id="336988.NT96_05940"/>
<dbReference type="InterPro" id="IPR018485">
    <property type="entry name" value="FGGY_C"/>
</dbReference>
<dbReference type="GO" id="GO:0046316">
    <property type="term" value="F:gluconokinase activity"/>
    <property type="evidence" value="ECO:0007669"/>
    <property type="project" value="InterPro"/>
</dbReference>
<accession>G9WHU5</accession>
<keyword evidence="3 4" id="KW-0418">Kinase</keyword>
<feature type="domain" description="Carbohydrate kinase FGGY C-terminal" evidence="6">
    <location>
        <begin position="257"/>
        <end position="450"/>
    </location>
</feature>
<keyword evidence="8" id="KW-1185">Reference proteome</keyword>
<dbReference type="EMBL" id="AFVZ01000001">
    <property type="protein sequence ID" value="EHN58669.1"/>
    <property type="molecule type" value="Genomic_DNA"/>
</dbReference>
<dbReference type="NCBIfam" id="TIGR01314">
    <property type="entry name" value="gntK_FGGY"/>
    <property type="match status" value="1"/>
</dbReference>
<feature type="domain" description="Carbohydrate kinase FGGY N-terminal" evidence="5">
    <location>
        <begin position="3"/>
        <end position="247"/>
    </location>
</feature>
<evidence type="ECO:0000256" key="1">
    <source>
        <dbReference type="ARBA" id="ARBA00009156"/>
    </source>
</evidence>
<dbReference type="PIRSF" id="PIRSF000538">
    <property type="entry name" value="GlpK"/>
    <property type="match status" value="1"/>
</dbReference>
<dbReference type="PROSITE" id="PS00445">
    <property type="entry name" value="FGGY_KINASES_2"/>
    <property type="match status" value="1"/>
</dbReference>
<dbReference type="HOGENOM" id="CLU_009281_3_2_9"/>
<comment type="caution">
    <text evidence="7">The sequence shown here is derived from an EMBL/GenBank/DDBJ whole genome shotgun (WGS) entry which is preliminary data.</text>
</comment>
<dbReference type="InterPro" id="IPR000577">
    <property type="entry name" value="Carb_kinase_FGGY"/>
</dbReference>
<dbReference type="InterPro" id="IPR018483">
    <property type="entry name" value="Carb_kinase_FGGY_CS"/>
</dbReference>
<sequence length="510" mass="56633">MDYIIGMDIGTTSTKAVLYDLEGKALAYSNNLYALYRDTNGMAEEDPDEIFDAVIHGLQEILRKTDFKHGTLRGVSFSSANQSLIALDKDHQPLTRIITWADTRATKYAEELKRNGTGSLLYQHTGTPIHPMSPLCKLLWLKNEHPEIYTKTAYYCGVKEYIFYRLFNVWQIDISVASCTGIFNIFNLDWDNRALELTGVNRNQLPKIVDGYQQTLHMNAEYAKILGYPSDAPFIQGAFDGALSNLGVGAISEGEVAVTIGTSGGVRVVTDHPVIDPKERVFCYALTKKLWVVGGPVNNGGVIFRWARDNLFDAEQNTAALLKIDSYDLLTKIAETVPAGADGLIFLPFLGGERAPIWDADARGTFFGLTQMHTRANMVRAILEGIVYNLYTVLLALEEVVGKPKSIMATGGFTQSPLCRQILADIFETPITIPEDFESSCLGAAVVGMKSLGLVDDLKVVKNFIGKTNTYEPDSNNFKAYRQLVPIYIRLSRQLKSEYQNIADFQRGQA</sequence>
<evidence type="ECO:0000313" key="7">
    <source>
        <dbReference type="EMBL" id="EHN58669.1"/>
    </source>
</evidence>
<reference evidence="7 8" key="1">
    <citation type="journal article" date="2012" name="PLoS ONE">
        <title>Functional divergence in the genus oenococcus as predicted by genome sequencing of the newly-described species, Oenococcus kitaharae.</title>
        <authorList>
            <person name="Borneman A.R."/>
            <person name="McCarthy J.M."/>
            <person name="Chambers P.J."/>
            <person name="Bartowsky E.J."/>
        </authorList>
    </citation>
    <scope>NUCLEOTIDE SEQUENCE [LARGE SCALE GENOMIC DNA]</scope>
    <source>
        <strain evidence="8">DSM17330</strain>
    </source>
</reference>
<name>G9WHU5_9LACO</name>
<evidence type="ECO:0000313" key="8">
    <source>
        <dbReference type="Proteomes" id="UP000004959"/>
    </source>
</evidence>
<dbReference type="InterPro" id="IPR018484">
    <property type="entry name" value="FGGY_N"/>
</dbReference>
<dbReference type="InterPro" id="IPR006002">
    <property type="entry name" value="Gluconate_kinase"/>
</dbReference>
<comment type="similarity">
    <text evidence="1 4">Belongs to the FGGY kinase family.</text>
</comment>
<evidence type="ECO:0000259" key="6">
    <source>
        <dbReference type="Pfam" id="PF02782"/>
    </source>
</evidence>
<dbReference type="PROSITE" id="PS00933">
    <property type="entry name" value="FGGY_KINASES_1"/>
    <property type="match status" value="1"/>
</dbReference>
<evidence type="ECO:0000259" key="5">
    <source>
        <dbReference type="Pfam" id="PF00370"/>
    </source>
</evidence>
<dbReference type="RefSeq" id="WP_007745098.1">
    <property type="nucleotide sequence ID" value="NZ_CM001398.1"/>
</dbReference>
<protein>
    <submittedName>
        <fullName evidence="7">Gluconokinase</fullName>
    </submittedName>
</protein>
<keyword evidence="2 4" id="KW-0808">Transferase</keyword>
<dbReference type="SUPFAM" id="SSF53067">
    <property type="entry name" value="Actin-like ATPase domain"/>
    <property type="match status" value="2"/>
</dbReference>
<gene>
    <name evidence="7" type="ORF">OKIT_0555</name>
</gene>
<dbReference type="eggNOG" id="COG1070">
    <property type="taxonomic scope" value="Bacteria"/>
</dbReference>
<dbReference type="Pfam" id="PF02782">
    <property type="entry name" value="FGGY_C"/>
    <property type="match status" value="1"/>
</dbReference>
<evidence type="ECO:0000256" key="4">
    <source>
        <dbReference type="RuleBase" id="RU003733"/>
    </source>
</evidence>
<dbReference type="PANTHER" id="PTHR43095">
    <property type="entry name" value="SUGAR KINASE"/>
    <property type="match status" value="1"/>
</dbReference>
<dbReference type="InterPro" id="IPR043129">
    <property type="entry name" value="ATPase_NBD"/>
</dbReference>
<organism evidence="7 8">
    <name type="scientific">Oenococcus kitaharae DSM 17330</name>
    <dbReference type="NCBI Taxonomy" id="1045004"/>
    <lineage>
        <taxon>Bacteria</taxon>
        <taxon>Bacillati</taxon>
        <taxon>Bacillota</taxon>
        <taxon>Bacilli</taxon>
        <taxon>Lactobacillales</taxon>
        <taxon>Lactobacillaceae</taxon>
        <taxon>Oenococcus</taxon>
    </lineage>
</organism>
<dbReference type="PANTHER" id="PTHR43095:SF2">
    <property type="entry name" value="GLUCONOKINASE"/>
    <property type="match status" value="1"/>
</dbReference>
<dbReference type="Proteomes" id="UP000004959">
    <property type="component" value="Chromosome"/>
</dbReference>
<dbReference type="InterPro" id="IPR050406">
    <property type="entry name" value="FGGY_Carb_Kinase"/>
</dbReference>
<dbReference type="AlphaFoldDB" id="G9WHU5"/>
<dbReference type="GO" id="GO:0019521">
    <property type="term" value="P:D-gluconate metabolic process"/>
    <property type="evidence" value="ECO:0007669"/>
    <property type="project" value="InterPro"/>
</dbReference>